<dbReference type="Gene3D" id="1.10.10.60">
    <property type="entry name" value="Homeodomain-like"/>
    <property type="match status" value="1"/>
</dbReference>
<keyword evidence="2" id="KW-0238">DNA-binding</keyword>
<dbReference type="AlphaFoldDB" id="A0A3S4YC82"/>
<name>A0A3S4YC82_9CORY</name>
<dbReference type="PROSITE" id="PS01124">
    <property type="entry name" value="HTH_ARAC_FAMILY_2"/>
    <property type="match status" value="1"/>
</dbReference>
<evidence type="ECO:0000259" key="4">
    <source>
        <dbReference type="PROSITE" id="PS01124"/>
    </source>
</evidence>
<evidence type="ECO:0000256" key="3">
    <source>
        <dbReference type="ARBA" id="ARBA00023163"/>
    </source>
</evidence>
<protein>
    <submittedName>
        <fullName evidence="5">HTH-type transcriptional repressor of iron protein A</fullName>
    </submittedName>
</protein>
<dbReference type="GO" id="GO:0003700">
    <property type="term" value="F:DNA-binding transcription factor activity"/>
    <property type="evidence" value="ECO:0007669"/>
    <property type="project" value="InterPro"/>
</dbReference>
<dbReference type="InterPro" id="IPR018062">
    <property type="entry name" value="HTH_AraC-typ_CS"/>
</dbReference>
<dbReference type="SMART" id="SM00342">
    <property type="entry name" value="HTH_ARAC"/>
    <property type="match status" value="1"/>
</dbReference>
<evidence type="ECO:0000313" key="5">
    <source>
        <dbReference type="EMBL" id="SPW33074.1"/>
    </source>
</evidence>
<accession>A0A3S4YC82</accession>
<dbReference type="GO" id="GO:0043565">
    <property type="term" value="F:sequence-specific DNA binding"/>
    <property type="evidence" value="ECO:0007669"/>
    <property type="project" value="InterPro"/>
</dbReference>
<dbReference type="SUPFAM" id="SSF51182">
    <property type="entry name" value="RmlC-like cupins"/>
    <property type="match status" value="1"/>
</dbReference>
<keyword evidence="3" id="KW-0804">Transcription</keyword>
<dbReference type="InterPro" id="IPR011051">
    <property type="entry name" value="RmlC_Cupin_sf"/>
</dbReference>
<feature type="domain" description="HTH araC/xylS-type" evidence="4">
    <location>
        <begin position="128"/>
        <end position="225"/>
    </location>
</feature>
<dbReference type="Proteomes" id="UP000249886">
    <property type="component" value="Unassembled WGS sequence"/>
</dbReference>
<dbReference type="EMBL" id="UARK01000033">
    <property type="protein sequence ID" value="SPW33074.1"/>
    <property type="molecule type" value="Genomic_DNA"/>
</dbReference>
<dbReference type="Pfam" id="PF12833">
    <property type="entry name" value="HTH_18"/>
    <property type="match status" value="1"/>
</dbReference>
<dbReference type="PANTHER" id="PTHR11019">
    <property type="entry name" value="HTH-TYPE TRANSCRIPTIONAL REGULATOR NIMR"/>
    <property type="match status" value="1"/>
</dbReference>
<keyword evidence="1" id="KW-0805">Transcription regulation</keyword>
<organism evidence="5 6">
    <name type="scientific">Corynebacterium matruchotii</name>
    <dbReference type="NCBI Taxonomy" id="43768"/>
    <lineage>
        <taxon>Bacteria</taxon>
        <taxon>Bacillati</taxon>
        <taxon>Actinomycetota</taxon>
        <taxon>Actinomycetes</taxon>
        <taxon>Mycobacteriales</taxon>
        <taxon>Corynebacteriaceae</taxon>
        <taxon>Corynebacterium</taxon>
    </lineage>
</organism>
<evidence type="ECO:0000313" key="6">
    <source>
        <dbReference type="Proteomes" id="UP000249886"/>
    </source>
</evidence>
<reference evidence="5 6" key="1">
    <citation type="submission" date="2018-06" db="EMBL/GenBank/DDBJ databases">
        <authorList>
            <consortium name="Pathogen Informatics"/>
            <person name="Doyle S."/>
        </authorList>
    </citation>
    <scope>NUCLEOTIDE SEQUENCE [LARGE SCALE GENOMIC DNA]</scope>
    <source>
        <strain evidence="5 6">NCTC10254</strain>
    </source>
</reference>
<evidence type="ECO:0000256" key="1">
    <source>
        <dbReference type="ARBA" id="ARBA00023015"/>
    </source>
</evidence>
<dbReference type="SUPFAM" id="SSF46689">
    <property type="entry name" value="Homeodomain-like"/>
    <property type="match status" value="2"/>
</dbReference>
<dbReference type="PROSITE" id="PS00041">
    <property type="entry name" value="HTH_ARAC_FAMILY_1"/>
    <property type="match status" value="1"/>
</dbReference>
<evidence type="ECO:0000256" key="2">
    <source>
        <dbReference type="ARBA" id="ARBA00023125"/>
    </source>
</evidence>
<dbReference type="InterPro" id="IPR009057">
    <property type="entry name" value="Homeodomain-like_sf"/>
</dbReference>
<gene>
    <name evidence="5" type="primary">ripA_2</name>
    <name evidence="5" type="ORF">NCTC10254_02285</name>
</gene>
<sequence length="343" mass="36574">MNSSALTNTVTSTLFWCHSGTAIVNAPDRIISVLAGDLVIAPAGAFITSSGAAGHDRGATGVVIPISFPGMKITGATRRMHLGQVWSDRMISEYSRSMLGESELSADIMKLFDDRAKPPKMPTAPAALAVAKQLQANPADPTSLIDFAKRQHVSSRTLQRQFQATTDYTFSEWRAAYRVSVAADLLSHQFTITNVASMVGFDATSSLTRAFKRHTGTTPSSFTTGAVGMGAAGVAPQIPPLTTFARAETDQVLWIYRGTATVTTAGYCRFMGAGETVTIPAGTDTRLDIAAGSIALPVPVNFDERNGTVDWALVFGMCEMTTPFAALEETERKLAEKDLIPTV</sequence>
<dbReference type="PANTHER" id="PTHR11019:SF199">
    <property type="entry name" value="HTH-TYPE TRANSCRIPTIONAL REGULATOR NIMR"/>
    <property type="match status" value="1"/>
</dbReference>
<dbReference type="GeneID" id="84575105"/>
<proteinExistence type="predicted"/>
<dbReference type="InterPro" id="IPR018060">
    <property type="entry name" value="HTH_AraC"/>
</dbReference>
<comment type="caution">
    <text evidence="5">The sequence shown here is derived from an EMBL/GenBank/DDBJ whole genome shotgun (WGS) entry which is preliminary data.</text>
</comment>
<dbReference type="RefSeq" id="WP_005527073.1">
    <property type="nucleotide sequence ID" value="NZ_CP050134.2"/>
</dbReference>